<dbReference type="Proteomes" id="UP000054683">
    <property type="component" value="Unassembled WGS sequence"/>
</dbReference>
<evidence type="ECO:0008006" key="3">
    <source>
        <dbReference type="Google" id="ProtNLM"/>
    </source>
</evidence>
<dbReference type="AlphaFoldDB" id="A0A158GXB9"/>
<accession>A0A158GXB9</accession>
<evidence type="ECO:0000313" key="2">
    <source>
        <dbReference type="Proteomes" id="UP000054683"/>
    </source>
</evidence>
<dbReference type="Pfam" id="PF11811">
    <property type="entry name" value="DUF3331"/>
    <property type="match status" value="1"/>
</dbReference>
<dbReference type="InterPro" id="IPR021769">
    <property type="entry name" value="DUF3331"/>
</dbReference>
<proteinExistence type="predicted"/>
<dbReference type="OrthoDB" id="9152922at2"/>
<sequence>MFETSSDVWSRTVAMISRVDKRPRSAVAHAQEWTQPTVRVLERATSQTLTVSWCDSRTGHYGHQTWGRRIARRAGTCVLSGHGIAAGDLVYSPHVRGSPPANAEAMIIASCVAPDPIA</sequence>
<gene>
    <name evidence="1" type="ORF">AWB69_03497</name>
</gene>
<evidence type="ECO:0000313" key="1">
    <source>
        <dbReference type="EMBL" id="SAL36497.1"/>
    </source>
</evidence>
<organism evidence="1 2">
    <name type="scientific">Caballeronia udeis</name>
    <dbReference type="NCBI Taxonomy" id="1232866"/>
    <lineage>
        <taxon>Bacteria</taxon>
        <taxon>Pseudomonadati</taxon>
        <taxon>Pseudomonadota</taxon>
        <taxon>Betaproteobacteria</taxon>
        <taxon>Burkholderiales</taxon>
        <taxon>Burkholderiaceae</taxon>
        <taxon>Caballeronia</taxon>
    </lineage>
</organism>
<name>A0A158GXB9_9BURK</name>
<reference evidence="1 2" key="1">
    <citation type="submission" date="2016-01" db="EMBL/GenBank/DDBJ databases">
        <authorList>
            <person name="Oliw E.H."/>
        </authorList>
    </citation>
    <scope>NUCLEOTIDE SEQUENCE [LARGE SCALE GENOMIC DNA]</scope>
    <source>
        <strain evidence="1">LMG 27134</strain>
    </source>
</reference>
<dbReference type="EMBL" id="FCOK02000021">
    <property type="protein sequence ID" value="SAL36497.1"/>
    <property type="molecule type" value="Genomic_DNA"/>
</dbReference>
<protein>
    <recommendedName>
        <fullName evidence="3">Ribosomal protein S14</fullName>
    </recommendedName>
</protein>